<dbReference type="Pfam" id="PF08450">
    <property type="entry name" value="SGL"/>
    <property type="match status" value="1"/>
</dbReference>
<keyword evidence="3" id="KW-0862">Zinc</keyword>
<organism evidence="5 6">
    <name type="scientific">Arthrobacter subterraneus</name>
    <dbReference type="NCBI Taxonomy" id="335973"/>
    <lineage>
        <taxon>Bacteria</taxon>
        <taxon>Bacillati</taxon>
        <taxon>Actinomycetota</taxon>
        <taxon>Actinomycetes</taxon>
        <taxon>Micrococcales</taxon>
        <taxon>Micrococcaceae</taxon>
        <taxon>Arthrobacter</taxon>
    </lineage>
</organism>
<dbReference type="PANTHER" id="PTHR10907">
    <property type="entry name" value="REGUCALCIN"/>
    <property type="match status" value="1"/>
</dbReference>
<feature type="binding site" evidence="3">
    <location>
        <position position="155"/>
    </location>
    <ligand>
        <name>a divalent metal cation</name>
        <dbReference type="ChEBI" id="CHEBI:60240"/>
    </ligand>
</feature>
<evidence type="ECO:0000256" key="1">
    <source>
        <dbReference type="ARBA" id="ARBA00008853"/>
    </source>
</evidence>
<reference evidence="5 6" key="1">
    <citation type="submission" date="2016-10" db="EMBL/GenBank/DDBJ databases">
        <authorList>
            <person name="de Groot N.N."/>
        </authorList>
    </citation>
    <scope>NUCLEOTIDE SEQUENCE [LARGE SCALE GENOMIC DNA]</scope>
    <source>
        <strain evidence="5 6">NP_1H</strain>
    </source>
</reference>
<feature type="binding site" evidence="3">
    <location>
        <position position="126"/>
    </location>
    <ligand>
        <name>substrate</name>
    </ligand>
</feature>
<evidence type="ECO:0000259" key="4">
    <source>
        <dbReference type="Pfam" id="PF08450"/>
    </source>
</evidence>
<feature type="binding site" evidence="3">
    <location>
        <position position="108"/>
    </location>
    <ligand>
        <name>substrate</name>
    </ligand>
</feature>
<dbReference type="InterPro" id="IPR013658">
    <property type="entry name" value="SGL"/>
</dbReference>
<dbReference type="SUPFAM" id="SSF63829">
    <property type="entry name" value="Calcium-dependent phosphotriesterase"/>
    <property type="match status" value="1"/>
</dbReference>
<evidence type="ECO:0000313" key="5">
    <source>
        <dbReference type="EMBL" id="SDI39740.1"/>
    </source>
</evidence>
<dbReference type="Gene3D" id="2.120.10.30">
    <property type="entry name" value="TolB, C-terminal domain"/>
    <property type="match status" value="1"/>
</dbReference>
<dbReference type="GO" id="GO:0004341">
    <property type="term" value="F:gluconolactonase activity"/>
    <property type="evidence" value="ECO:0007669"/>
    <property type="project" value="TreeGrafter"/>
</dbReference>
<evidence type="ECO:0000313" key="6">
    <source>
        <dbReference type="Proteomes" id="UP000199258"/>
    </source>
</evidence>
<feature type="binding site" evidence="3">
    <location>
        <position position="19"/>
    </location>
    <ligand>
        <name>a divalent metal cation</name>
        <dbReference type="ChEBI" id="CHEBI:60240"/>
    </ligand>
</feature>
<sequence>MRSETEALPADAGIYILSEGPVWDPATGRLTWVDIEAGLLLSAELTEPAGGPALGPVRRVELGEYVGCACPLDGGSTLVALTRQLAVVDPDGTIRRGSIQVPEGQRFNDGKIDPQGRLVAGTLWLDGSGPDTNRLIRLEHDGSVTTLDDDLQLSNGLGWSPDGSVFYSTDTPARKIYRRSYSADAVGQREEFLTFDDGVFPDGLTVDADGSLWVAIWGGGGVRVYDANGNRRPDLGLRINAPHSSSVTLAGAALDIAVVTSASRDLSAQERAQYPDAGGLFLARTPVRGLPPTQWKEAPLP</sequence>
<evidence type="ECO:0000256" key="3">
    <source>
        <dbReference type="PIRSR" id="PIRSR605511-2"/>
    </source>
</evidence>
<feature type="domain" description="SMP-30/Gluconolactonase/LRE-like region" evidence="4">
    <location>
        <begin position="17"/>
        <end position="262"/>
    </location>
</feature>
<dbReference type="InterPro" id="IPR005511">
    <property type="entry name" value="SMP-30"/>
</dbReference>
<comment type="cofactor">
    <cofactor evidence="3">
        <name>Zn(2+)</name>
        <dbReference type="ChEBI" id="CHEBI:29105"/>
    </cofactor>
    <text evidence="3">Binds 1 divalent metal cation per subunit.</text>
</comment>
<dbReference type="Proteomes" id="UP000199258">
    <property type="component" value="Unassembled WGS sequence"/>
</dbReference>
<keyword evidence="3" id="KW-0479">Metal-binding</keyword>
<evidence type="ECO:0000256" key="2">
    <source>
        <dbReference type="PIRSR" id="PIRSR605511-1"/>
    </source>
</evidence>
<accession>A0A1G8KAA2</accession>
<keyword evidence="6" id="KW-1185">Reference proteome</keyword>
<dbReference type="GO" id="GO:0019853">
    <property type="term" value="P:L-ascorbic acid biosynthetic process"/>
    <property type="evidence" value="ECO:0007669"/>
    <property type="project" value="TreeGrafter"/>
</dbReference>
<feature type="active site" description="Proton donor/acceptor" evidence="2">
    <location>
        <position position="202"/>
    </location>
</feature>
<dbReference type="PRINTS" id="PR01790">
    <property type="entry name" value="SMP30FAMILY"/>
</dbReference>
<feature type="binding site" evidence="3">
    <location>
        <position position="202"/>
    </location>
    <ligand>
        <name>a divalent metal cation</name>
        <dbReference type="ChEBI" id="CHEBI:60240"/>
    </ligand>
</feature>
<dbReference type="PANTHER" id="PTHR10907:SF47">
    <property type="entry name" value="REGUCALCIN"/>
    <property type="match status" value="1"/>
</dbReference>
<dbReference type="RefSeq" id="WP_090586974.1">
    <property type="nucleotide sequence ID" value="NZ_FNDT01000010.1"/>
</dbReference>
<comment type="similarity">
    <text evidence="1">Belongs to the SMP-30/CGR1 family.</text>
</comment>
<dbReference type="InterPro" id="IPR011042">
    <property type="entry name" value="6-blade_b-propeller_TolB-like"/>
</dbReference>
<proteinExistence type="inferred from homology"/>
<gene>
    <name evidence="5" type="ORF">SAMN04488693_110114</name>
</gene>
<dbReference type="OrthoDB" id="2633250at2"/>
<feature type="binding site" evidence="3">
    <location>
        <position position="106"/>
    </location>
    <ligand>
        <name>substrate</name>
    </ligand>
</feature>
<dbReference type="EMBL" id="FNDT01000010">
    <property type="protein sequence ID" value="SDI39740.1"/>
    <property type="molecule type" value="Genomic_DNA"/>
</dbReference>
<dbReference type="STRING" id="335973.SAMN04488693_110114"/>
<dbReference type="AlphaFoldDB" id="A0A1G8KAA2"/>
<protein>
    <submittedName>
        <fullName evidence="5">Sugar lactone lactonase YvrE</fullName>
    </submittedName>
</protein>
<dbReference type="GO" id="GO:0005509">
    <property type="term" value="F:calcium ion binding"/>
    <property type="evidence" value="ECO:0007669"/>
    <property type="project" value="TreeGrafter"/>
</dbReference>
<name>A0A1G8KAA2_9MICC</name>